<name>A0A9N9KQ57_9HELO</name>
<comment type="caution">
    <text evidence="1">The sequence shown here is derived from an EMBL/GenBank/DDBJ whole genome shotgun (WGS) entry which is preliminary data.</text>
</comment>
<accession>A0A9N9KQ57</accession>
<organism evidence="1 2">
    <name type="scientific">Hymenoscyphus fraxineus</name>
    <dbReference type="NCBI Taxonomy" id="746836"/>
    <lineage>
        <taxon>Eukaryota</taxon>
        <taxon>Fungi</taxon>
        <taxon>Dikarya</taxon>
        <taxon>Ascomycota</taxon>
        <taxon>Pezizomycotina</taxon>
        <taxon>Leotiomycetes</taxon>
        <taxon>Helotiales</taxon>
        <taxon>Helotiaceae</taxon>
        <taxon>Hymenoscyphus</taxon>
    </lineage>
</organism>
<gene>
    <name evidence="1" type="ORF">HYFRA_00006446</name>
</gene>
<keyword evidence="2" id="KW-1185">Reference proteome</keyword>
<evidence type="ECO:0000313" key="1">
    <source>
        <dbReference type="EMBL" id="CAG8951048.1"/>
    </source>
</evidence>
<evidence type="ECO:0000313" key="2">
    <source>
        <dbReference type="Proteomes" id="UP000696280"/>
    </source>
</evidence>
<dbReference type="EMBL" id="CAJVRL010000039">
    <property type="protein sequence ID" value="CAG8951048.1"/>
    <property type="molecule type" value="Genomic_DNA"/>
</dbReference>
<proteinExistence type="predicted"/>
<protein>
    <submittedName>
        <fullName evidence="1">Uncharacterized protein</fullName>
    </submittedName>
</protein>
<dbReference type="Proteomes" id="UP000696280">
    <property type="component" value="Unassembled WGS sequence"/>
</dbReference>
<dbReference type="AlphaFoldDB" id="A0A9N9KQ57"/>
<sequence>MPLAAGTLTYFVAAPVPNYPLKIGNFKTQGLKDPPLMERTAMIHSFYSRVQLGKRGPERVAASFDEKLRPLPEWTFVNGFSYSALQPIFGPQVSDHLAVHDIPAAEIRIVTFFNDSCPLAAPSRDLPGNFCLSTASPCYPRPSSGPAAR</sequence>
<reference evidence="1" key="1">
    <citation type="submission" date="2021-07" db="EMBL/GenBank/DDBJ databases">
        <authorList>
            <person name="Durling M."/>
        </authorList>
    </citation>
    <scope>NUCLEOTIDE SEQUENCE</scope>
</reference>